<keyword evidence="3" id="KW-0597">Phosphoprotein</keyword>
<evidence type="ECO:0000259" key="6">
    <source>
        <dbReference type="PROSITE" id="PS50109"/>
    </source>
</evidence>
<reference evidence="8 9" key="1">
    <citation type="submission" date="2022-05" db="EMBL/GenBank/DDBJ databases">
        <title>Flavobacterium sp., isolated from activated sludge.</title>
        <authorList>
            <person name="Ran Q."/>
        </authorList>
    </citation>
    <scope>NUCLEOTIDE SEQUENCE [LARGE SCALE GENOMIC DNA]</scope>
    <source>
        <strain evidence="8 9">HXWNR70</strain>
    </source>
</reference>
<dbReference type="InterPro" id="IPR003661">
    <property type="entry name" value="HisK_dim/P_dom"/>
</dbReference>
<dbReference type="Pfam" id="PF00512">
    <property type="entry name" value="HisKA"/>
    <property type="match status" value="1"/>
</dbReference>
<dbReference type="Gene3D" id="3.30.565.10">
    <property type="entry name" value="Histidine kinase-like ATPase, C-terminal domain"/>
    <property type="match status" value="1"/>
</dbReference>
<name>A0ABT0TMJ7_9FLAO</name>
<gene>
    <name evidence="8" type="ORF">NAT50_04920</name>
</gene>
<accession>A0ABT0TMJ7</accession>
<dbReference type="GO" id="GO:0016301">
    <property type="term" value="F:kinase activity"/>
    <property type="evidence" value="ECO:0007669"/>
    <property type="project" value="UniProtKB-KW"/>
</dbReference>
<sequence>MDNFPINPYQLGNVPLHDTLLNTFFNSNADLCCILSKEGIFLEVNSVWESTLGYTAQDLKGNHFKNFVHPADLEKTNKEFYEQVQAQEKINFVNRYLSQNKNYHWLEWKGKINPIDNQIYIIARDISQQKNIEIELSLNEKKYQDFFYNNPNPMWIFDLDTLAFLEVNEEAIRQYGYSKEEFLSLTLKDITPEEEFSALIDNIVIANTKYFTEKELWRHIKKDGTIIFVEISARTILYNNKKTRIVILNNVTKRIEAEKALFEAKTKFRILTESSNDLIMRFDKEHRHLYANPATLHYFGIPPENFIGKTHLELGFSEKEFSPWHEKINQVFQSGQKHNEILPINQGKEYMNWSLIPEFDKNGNVVSILSYSKEVTDIIKTQQALEKSEKRLKLINAEKDKFYSIIAHDLRNPFNGFLGLTDLLIDDLPTMQPEEIVEIAGMLNKSAKNLYTLLENLLEWSQVQSGKTIFRPEKIELNDQISFVLDTMEESFKRKKLNITSNLLENIAITADKQMLNAILRNLISNAYKFTPRGGTNEISTWITPDNSVAITIKDSGIGMSETMVQNLFSLSEKTNRKGTEDENSSGLGLLLVKEYIDLHGGTITVNSTEGKGSTFTVTIPN</sequence>
<feature type="domain" description="PAS" evidence="7">
    <location>
        <begin position="139"/>
        <end position="194"/>
    </location>
</feature>
<dbReference type="EC" id="2.7.13.3" evidence="2"/>
<dbReference type="InterPro" id="IPR013655">
    <property type="entry name" value="PAS_fold_3"/>
</dbReference>
<evidence type="ECO:0000313" key="8">
    <source>
        <dbReference type="EMBL" id="MCL9808697.1"/>
    </source>
</evidence>
<feature type="domain" description="PAS" evidence="7">
    <location>
        <begin position="264"/>
        <end position="335"/>
    </location>
</feature>
<dbReference type="CDD" id="cd00130">
    <property type="entry name" value="PAS"/>
    <property type="match status" value="3"/>
</dbReference>
<keyword evidence="5 8" id="KW-0418">Kinase</keyword>
<dbReference type="SUPFAM" id="SSF55785">
    <property type="entry name" value="PYP-like sensor domain (PAS domain)"/>
    <property type="match status" value="3"/>
</dbReference>
<organism evidence="8 9">
    <name type="scientific">Flavobacterium luminosum</name>
    <dbReference type="NCBI Taxonomy" id="2949086"/>
    <lineage>
        <taxon>Bacteria</taxon>
        <taxon>Pseudomonadati</taxon>
        <taxon>Bacteroidota</taxon>
        <taxon>Flavobacteriia</taxon>
        <taxon>Flavobacteriales</taxon>
        <taxon>Flavobacteriaceae</taxon>
        <taxon>Flavobacterium</taxon>
    </lineage>
</organism>
<dbReference type="NCBIfam" id="TIGR00229">
    <property type="entry name" value="sensory_box"/>
    <property type="match status" value="3"/>
</dbReference>
<evidence type="ECO:0000256" key="4">
    <source>
        <dbReference type="ARBA" id="ARBA00022679"/>
    </source>
</evidence>
<dbReference type="SMART" id="SM00388">
    <property type="entry name" value="HisKA"/>
    <property type="match status" value="1"/>
</dbReference>
<evidence type="ECO:0000256" key="1">
    <source>
        <dbReference type="ARBA" id="ARBA00000085"/>
    </source>
</evidence>
<protein>
    <recommendedName>
        <fullName evidence="2">histidine kinase</fullName>
        <ecNumber evidence="2">2.7.13.3</ecNumber>
    </recommendedName>
</protein>
<dbReference type="CDD" id="cd00082">
    <property type="entry name" value="HisKA"/>
    <property type="match status" value="1"/>
</dbReference>
<dbReference type="CDD" id="cd00075">
    <property type="entry name" value="HATPase"/>
    <property type="match status" value="1"/>
</dbReference>
<evidence type="ECO:0000256" key="2">
    <source>
        <dbReference type="ARBA" id="ARBA00012438"/>
    </source>
</evidence>
<comment type="catalytic activity">
    <reaction evidence="1">
        <text>ATP + protein L-histidine = ADP + protein N-phospho-L-histidine.</text>
        <dbReference type="EC" id="2.7.13.3"/>
    </reaction>
</comment>
<dbReference type="InterPro" id="IPR036097">
    <property type="entry name" value="HisK_dim/P_sf"/>
</dbReference>
<dbReference type="RefSeq" id="WP_250592000.1">
    <property type="nucleotide sequence ID" value="NZ_JAMLJM010000002.1"/>
</dbReference>
<dbReference type="Pfam" id="PF08448">
    <property type="entry name" value="PAS_4"/>
    <property type="match status" value="1"/>
</dbReference>
<dbReference type="PANTHER" id="PTHR43304">
    <property type="entry name" value="PHYTOCHROME-LIKE PROTEIN CPH1"/>
    <property type="match status" value="1"/>
</dbReference>
<evidence type="ECO:0000256" key="5">
    <source>
        <dbReference type="ARBA" id="ARBA00022777"/>
    </source>
</evidence>
<dbReference type="InterPro" id="IPR005467">
    <property type="entry name" value="His_kinase_dom"/>
</dbReference>
<dbReference type="PROSITE" id="PS50112">
    <property type="entry name" value="PAS"/>
    <property type="match status" value="3"/>
</dbReference>
<dbReference type="Proteomes" id="UP001317191">
    <property type="component" value="Unassembled WGS sequence"/>
</dbReference>
<feature type="domain" description="PAS" evidence="7">
    <location>
        <begin position="34"/>
        <end position="87"/>
    </location>
</feature>
<dbReference type="InterPro" id="IPR000014">
    <property type="entry name" value="PAS"/>
</dbReference>
<dbReference type="InterPro" id="IPR052162">
    <property type="entry name" value="Sensor_kinase/Photoreceptor"/>
</dbReference>
<dbReference type="Gene3D" id="1.10.287.130">
    <property type="match status" value="1"/>
</dbReference>
<dbReference type="SUPFAM" id="SSF47384">
    <property type="entry name" value="Homodimeric domain of signal transducing histidine kinase"/>
    <property type="match status" value="1"/>
</dbReference>
<dbReference type="PANTHER" id="PTHR43304:SF1">
    <property type="entry name" value="PAC DOMAIN-CONTAINING PROTEIN"/>
    <property type="match status" value="1"/>
</dbReference>
<dbReference type="Gene3D" id="3.30.450.20">
    <property type="entry name" value="PAS domain"/>
    <property type="match status" value="3"/>
</dbReference>
<dbReference type="InterPro" id="IPR004358">
    <property type="entry name" value="Sig_transdc_His_kin-like_C"/>
</dbReference>
<evidence type="ECO:0000256" key="3">
    <source>
        <dbReference type="ARBA" id="ARBA00022553"/>
    </source>
</evidence>
<dbReference type="InterPro" id="IPR035965">
    <property type="entry name" value="PAS-like_dom_sf"/>
</dbReference>
<dbReference type="Pfam" id="PF02518">
    <property type="entry name" value="HATPase_c"/>
    <property type="match status" value="1"/>
</dbReference>
<evidence type="ECO:0000313" key="9">
    <source>
        <dbReference type="Proteomes" id="UP001317191"/>
    </source>
</evidence>
<dbReference type="SMART" id="SM00387">
    <property type="entry name" value="HATPase_c"/>
    <property type="match status" value="1"/>
</dbReference>
<dbReference type="EMBL" id="JAMLJM010000002">
    <property type="protein sequence ID" value="MCL9808697.1"/>
    <property type="molecule type" value="Genomic_DNA"/>
</dbReference>
<dbReference type="InterPro" id="IPR003594">
    <property type="entry name" value="HATPase_dom"/>
</dbReference>
<dbReference type="SUPFAM" id="SSF55874">
    <property type="entry name" value="ATPase domain of HSP90 chaperone/DNA topoisomerase II/histidine kinase"/>
    <property type="match status" value="1"/>
</dbReference>
<keyword evidence="9" id="KW-1185">Reference proteome</keyword>
<keyword evidence="4" id="KW-0808">Transferase</keyword>
<dbReference type="InterPro" id="IPR036890">
    <property type="entry name" value="HATPase_C_sf"/>
</dbReference>
<dbReference type="Pfam" id="PF13426">
    <property type="entry name" value="PAS_9"/>
    <property type="match status" value="1"/>
</dbReference>
<dbReference type="PRINTS" id="PR00344">
    <property type="entry name" value="BCTRLSENSOR"/>
</dbReference>
<dbReference type="PROSITE" id="PS50109">
    <property type="entry name" value="HIS_KIN"/>
    <property type="match status" value="1"/>
</dbReference>
<dbReference type="Pfam" id="PF08447">
    <property type="entry name" value="PAS_3"/>
    <property type="match status" value="1"/>
</dbReference>
<dbReference type="InterPro" id="IPR013656">
    <property type="entry name" value="PAS_4"/>
</dbReference>
<evidence type="ECO:0000259" key="7">
    <source>
        <dbReference type="PROSITE" id="PS50112"/>
    </source>
</evidence>
<dbReference type="SMART" id="SM00091">
    <property type="entry name" value="PAS"/>
    <property type="match status" value="3"/>
</dbReference>
<feature type="domain" description="Histidine kinase" evidence="6">
    <location>
        <begin position="405"/>
        <end position="622"/>
    </location>
</feature>
<comment type="caution">
    <text evidence="8">The sequence shown here is derived from an EMBL/GenBank/DDBJ whole genome shotgun (WGS) entry which is preliminary data.</text>
</comment>
<proteinExistence type="predicted"/>